<evidence type="ECO:0000256" key="5">
    <source>
        <dbReference type="ARBA" id="ARBA00023004"/>
    </source>
</evidence>
<evidence type="ECO:0000313" key="10">
    <source>
        <dbReference type="Proteomes" id="UP000323521"/>
    </source>
</evidence>
<protein>
    <submittedName>
        <fullName evidence="9">AAA family ATPase</fullName>
    </submittedName>
</protein>
<dbReference type="GO" id="GO:0016887">
    <property type="term" value="F:ATP hydrolysis activity"/>
    <property type="evidence" value="ECO:0007669"/>
    <property type="project" value="InterPro"/>
</dbReference>
<dbReference type="KEGG" id="fwa:DCMF_22110"/>
<keyword evidence="3" id="KW-1003">Cell membrane</keyword>
<dbReference type="SMART" id="SM00382">
    <property type="entry name" value="AAA"/>
    <property type="match status" value="1"/>
</dbReference>
<evidence type="ECO:0000256" key="1">
    <source>
        <dbReference type="ARBA" id="ARBA00004202"/>
    </source>
</evidence>
<dbReference type="SUPFAM" id="SSF52540">
    <property type="entry name" value="P-loop containing nucleoside triphosphate hydrolases"/>
    <property type="match status" value="1"/>
</dbReference>
<keyword evidence="7" id="KW-0472">Membrane</keyword>
<evidence type="ECO:0000256" key="3">
    <source>
        <dbReference type="ARBA" id="ARBA00022475"/>
    </source>
</evidence>
<evidence type="ECO:0000256" key="7">
    <source>
        <dbReference type="ARBA" id="ARBA00023136"/>
    </source>
</evidence>
<dbReference type="InterPro" id="IPR003593">
    <property type="entry name" value="AAA+_ATPase"/>
</dbReference>
<evidence type="ECO:0000256" key="6">
    <source>
        <dbReference type="ARBA" id="ARBA00023065"/>
    </source>
</evidence>
<dbReference type="InterPro" id="IPR051535">
    <property type="entry name" value="Siderophore_ABC-ATPase"/>
</dbReference>
<evidence type="ECO:0000256" key="4">
    <source>
        <dbReference type="ARBA" id="ARBA00022496"/>
    </source>
</evidence>
<evidence type="ECO:0000313" key="9">
    <source>
        <dbReference type="EMBL" id="ATW27086.1"/>
    </source>
</evidence>
<dbReference type="Proteomes" id="UP000323521">
    <property type="component" value="Chromosome"/>
</dbReference>
<accession>A0A3G1KXA0</accession>
<reference evidence="9 10" key="1">
    <citation type="submission" date="2016-10" db="EMBL/GenBank/DDBJ databases">
        <title>Complete Genome Sequence of Peptococcaceae strain DCMF.</title>
        <authorList>
            <person name="Edwards R.J."/>
            <person name="Holland S.I."/>
            <person name="Deshpande N.P."/>
            <person name="Wong Y.K."/>
            <person name="Ertan H."/>
            <person name="Manefield M."/>
            <person name="Russell T.L."/>
            <person name="Lee M.J."/>
        </authorList>
    </citation>
    <scope>NUCLEOTIDE SEQUENCE [LARGE SCALE GENOMIC DNA]</scope>
    <source>
        <strain evidence="9 10">DCMF</strain>
    </source>
</reference>
<dbReference type="AlphaFoldDB" id="A0A3G1KXA0"/>
<evidence type="ECO:0000256" key="2">
    <source>
        <dbReference type="ARBA" id="ARBA00022448"/>
    </source>
</evidence>
<dbReference type="PANTHER" id="PTHR42771">
    <property type="entry name" value="IRON(3+)-HYDROXAMATE IMPORT ATP-BINDING PROTEIN FHUC"/>
    <property type="match status" value="1"/>
</dbReference>
<gene>
    <name evidence="9" type="ORF">DCMF_22110</name>
</gene>
<organism evidence="9 10">
    <name type="scientific">Formimonas warabiya</name>
    <dbReference type="NCBI Taxonomy" id="1761012"/>
    <lineage>
        <taxon>Bacteria</taxon>
        <taxon>Bacillati</taxon>
        <taxon>Bacillota</taxon>
        <taxon>Clostridia</taxon>
        <taxon>Eubacteriales</taxon>
        <taxon>Peptococcaceae</taxon>
        <taxon>Candidatus Formimonas</taxon>
    </lineage>
</organism>
<dbReference type="PANTHER" id="PTHR42771:SF2">
    <property type="entry name" value="IRON(3+)-HYDROXAMATE IMPORT ATP-BINDING PROTEIN FHUC"/>
    <property type="match status" value="1"/>
</dbReference>
<feature type="domain" description="AAA+ ATPase" evidence="8">
    <location>
        <begin position="36"/>
        <end position="215"/>
    </location>
</feature>
<dbReference type="InterPro" id="IPR038729">
    <property type="entry name" value="Rad50/SbcC_AAA"/>
</dbReference>
<dbReference type="Pfam" id="PF13304">
    <property type="entry name" value="AAA_21"/>
    <property type="match status" value="1"/>
</dbReference>
<dbReference type="InterPro" id="IPR027417">
    <property type="entry name" value="P-loop_NTPase"/>
</dbReference>
<name>A0A3G1KXA0_FORW1</name>
<comment type="subcellular location">
    <subcellularLocation>
        <location evidence="1">Cell membrane</location>
        <topology evidence="1">Peripheral membrane protein</topology>
    </subcellularLocation>
</comment>
<proteinExistence type="predicted"/>
<keyword evidence="10" id="KW-1185">Reference proteome</keyword>
<sequence>MPFLKNILFDWEGVPDKNIFPFNIPSIKGLSCLQLKSNVTFFIGENGSGKSTLLEAIALKCGFKLMGGGSGTLLSAYEDAYTLEHVIRLSWMPKIKTGFFLRAETFYDYANYIDDLAKDPDNDAGEVYRPYGGKSLHQQSHGESFISLFMNRFKKRGVYLLDEPEAALSPQRQLAFLRIMRQLDKSDRGQFIIATHAPILMAYPGATLLNFDVSPLAEIAYEDTAHFYITKRFLNHREHFLRELFHDEEEG</sequence>
<dbReference type="Gene3D" id="3.40.50.300">
    <property type="entry name" value="P-loop containing nucleotide triphosphate hydrolases"/>
    <property type="match status" value="2"/>
</dbReference>
<keyword evidence="5" id="KW-0408">Iron</keyword>
<dbReference type="InterPro" id="IPR003959">
    <property type="entry name" value="ATPase_AAA_core"/>
</dbReference>
<evidence type="ECO:0000259" key="8">
    <source>
        <dbReference type="SMART" id="SM00382"/>
    </source>
</evidence>
<dbReference type="GO" id="GO:0006826">
    <property type="term" value="P:iron ion transport"/>
    <property type="evidence" value="ECO:0007669"/>
    <property type="project" value="UniProtKB-KW"/>
</dbReference>
<dbReference type="GO" id="GO:0006302">
    <property type="term" value="P:double-strand break repair"/>
    <property type="evidence" value="ECO:0007669"/>
    <property type="project" value="InterPro"/>
</dbReference>
<keyword evidence="2" id="KW-0813">Transport</keyword>
<dbReference type="GO" id="GO:0005524">
    <property type="term" value="F:ATP binding"/>
    <property type="evidence" value="ECO:0007669"/>
    <property type="project" value="InterPro"/>
</dbReference>
<keyword evidence="4" id="KW-0410">Iron transport</keyword>
<dbReference type="GO" id="GO:0005886">
    <property type="term" value="C:plasma membrane"/>
    <property type="evidence" value="ECO:0007669"/>
    <property type="project" value="UniProtKB-SubCell"/>
</dbReference>
<dbReference type="Pfam" id="PF13476">
    <property type="entry name" value="AAA_23"/>
    <property type="match status" value="1"/>
</dbReference>
<dbReference type="OrthoDB" id="9784297at2"/>
<dbReference type="EMBL" id="CP017634">
    <property type="protein sequence ID" value="ATW27086.1"/>
    <property type="molecule type" value="Genomic_DNA"/>
</dbReference>
<keyword evidence="6" id="KW-0406">Ion transport</keyword>